<evidence type="ECO:0000313" key="3">
    <source>
        <dbReference type="Proteomes" id="UP000041254"/>
    </source>
</evidence>
<accession>A0A0G4H2W2</accession>
<organism evidence="2 3">
    <name type="scientific">Vitrella brassicaformis (strain CCMP3155)</name>
    <dbReference type="NCBI Taxonomy" id="1169540"/>
    <lineage>
        <taxon>Eukaryota</taxon>
        <taxon>Sar</taxon>
        <taxon>Alveolata</taxon>
        <taxon>Colpodellida</taxon>
        <taxon>Vitrellaceae</taxon>
        <taxon>Vitrella</taxon>
    </lineage>
</organism>
<evidence type="ECO:0000256" key="1">
    <source>
        <dbReference type="SAM" id="MobiDB-lite"/>
    </source>
</evidence>
<dbReference type="InParanoid" id="A0A0G4H2W2"/>
<reference evidence="2 3" key="1">
    <citation type="submission" date="2014-11" db="EMBL/GenBank/DDBJ databases">
        <authorList>
            <person name="Zhu J."/>
            <person name="Qi W."/>
            <person name="Song R."/>
        </authorList>
    </citation>
    <scope>NUCLEOTIDE SEQUENCE [LARGE SCALE GENOMIC DNA]</scope>
</reference>
<feature type="region of interest" description="Disordered" evidence="1">
    <location>
        <begin position="295"/>
        <end position="320"/>
    </location>
</feature>
<evidence type="ECO:0000313" key="2">
    <source>
        <dbReference type="EMBL" id="CEM38013.1"/>
    </source>
</evidence>
<dbReference type="OrthoDB" id="445936at2759"/>
<dbReference type="EMBL" id="CDMY01000964">
    <property type="protein sequence ID" value="CEM38013.1"/>
    <property type="molecule type" value="Genomic_DNA"/>
</dbReference>
<dbReference type="PhylomeDB" id="A0A0G4H2W2"/>
<keyword evidence="3" id="KW-1185">Reference proteome</keyword>
<name>A0A0G4H2W2_VITBC</name>
<sequence>MPAFNHPSLCLEFDPPVNALGPQRALIYRNTEQILQSLNAFGGALLYQGMNTFGKVDTNIQPNHTASVTLPQTTDTGAPQTINFIARHTIDMQGALDQENIQYLNCAVRKAMGQLRFQVIGRHLFLTGMMTAQPVDPELGGTTTVGIVNTPPHTRTTAEKIVKALEAMVEQLEIDEVIHTSTERDETKGETTLHVTIRDDKTAPVAGWVIWAYTHSHLSLSMEIAAAMEHQSTTTTAAGATFLIPLATQTHHNQRLCLMEMVRTCSQQQCTMTRPRVRRHSLSLFETVARRHRWTTSIPPQQRPERVQSRSACEPATPHTRTTSRNLAWRTCVCVLCLGSLSA</sequence>
<dbReference type="Proteomes" id="UP000041254">
    <property type="component" value="Unassembled WGS sequence"/>
</dbReference>
<proteinExistence type="predicted"/>
<gene>
    <name evidence="2" type="ORF">Vbra_19481</name>
</gene>
<protein>
    <submittedName>
        <fullName evidence="2">Uncharacterized protein</fullName>
    </submittedName>
</protein>
<dbReference type="AlphaFoldDB" id="A0A0G4H2W2"/>
<dbReference type="VEuPathDB" id="CryptoDB:Vbra_19481"/>